<evidence type="ECO:0008006" key="3">
    <source>
        <dbReference type="Google" id="ProtNLM"/>
    </source>
</evidence>
<dbReference type="Proteomes" id="UP000321222">
    <property type="component" value="Chromosome"/>
</dbReference>
<dbReference type="Gene3D" id="3.90.1150.30">
    <property type="match status" value="1"/>
</dbReference>
<dbReference type="PANTHER" id="PTHR35145">
    <property type="entry name" value="CYTOPLASMIC PROTEIN-RELATED"/>
    <property type="match status" value="1"/>
</dbReference>
<dbReference type="OrthoDB" id="9789813at2"/>
<evidence type="ECO:0000313" key="1">
    <source>
        <dbReference type="EMBL" id="QEE50352.1"/>
    </source>
</evidence>
<dbReference type="InterPro" id="IPR058532">
    <property type="entry name" value="YjbR/MT2646/Rv2570-like"/>
</dbReference>
<accession>A0A5B9FZE6</accession>
<dbReference type="Pfam" id="PF04237">
    <property type="entry name" value="YjbR"/>
    <property type="match status" value="1"/>
</dbReference>
<dbReference type="EMBL" id="CP042831">
    <property type="protein sequence ID" value="QEE50352.1"/>
    <property type="molecule type" value="Genomic_DNA"/>
</dbReference>
<dbReference type="AlphaFoldDB" id="A0A5B9FZE6"/>
<sequence length="117" mass="13529">MTIEELQNICATLPGVTYDIKWEDHLCFNVGEKMFLITSPDSVPHNASFKVSADDFEELTQREGIIPAPYLARYKWVQADDINRFTKKEWEKYLPAAYQLVFDKLPAKVKKEITASK</sequence>
<reference evidence="1 2" key="1">
    <citation type="submission" date="2019-08" db="EMBL/GenBank/DDBJ databases">
        <title>Flavobacterium alkalisoli sp. nov., isolated from rhizosphere soil of Suaeda salsa.</title>
        <authorList>
            <person name="Sun J.-Q."/>
            <person name="Xu L."/>
        </authorList>
    </citation>
    <scope>NUCLEOTIDE SEQUENCE [LARGE SCALE GENOMIC DNA]</scope>
    <source>
        <strain evidence="1 2">XS-5</strain>
    </source>
</reference>
<proteinExistence type="predicted"/>
<dbReference type="InterPro" id="IPR007351">
    <property type="entry name" value="YjbR"/>
</dbReference>
<dbReference type="InterPro" id="IPR038056">
    <property type="entry name" value="YjbR-like_sf"/>
</dbReference>
<evidence type="ECO:0000313" key="2">
    <source>
        <dbReference type="Proteomes" id="UP000321222"/>
    </source>
</evidence>
<name>A0A5B9FZE6_9FLAO</name>
<dbReference type="RefSeq" id="WP_147583823.1">
    <property type="nucleotide sequence ID" value="NZ_CP042831.1"/>
</dbReference>
<dbReference type="PANTHER" id="PTHR35145:SF1">
    <property type="entry name" value="CYTOPLASMIC PROTEIN"/>
    <property type="match status" value="1"/>
</dbReference>
<gene>
    <name evidence="1" type="ORF">FUA48_12415</name>
</gene>
<dbReference type="SUPFAM" id="SSF142906">
    <property type="entry name" value="YjbR-like"/>
    <property type="match status" value="1"/>
</dbReference>
<keyword evidence="2" id="KW-1185">Reference proteome</keyword>
<organism evidence="1 2">
    <name type="scientific">Flavobacterium alkalisoli</name>
    <dbReference type="NCBI Taxonomy" id="2602769"/>
    <lineage>
        <taxon>Bacteria</taxon>
        <taxon>Pseudomonadati</taxon>
        <taxon>Bacteroidota</taxon>
        <taxon>Flavobacteriia</taxon>
        <taxon>Flavobacteriales</taxon>
        <taxon>Flavobacteriaceae</taxon>
        <taxon>Flavobacterium</taxon>
    </lineage>
</organism>
<protein>
    <recommendedName>
        <fullName evidence="3">MmcQ/YjbR family DNA-binding protein</fullName>
    </recommendedName>
</protein>
<dbReference type="KEGG" id="fak:FUA48_12415"/>